<gene>
    <name evidence="1" type="ORF">LCGC14_0618260</name>
</gene>
<comment type="caution">
    <text evidence="1">The sequence shown here is derived from an EMBL/GenBank/DDBJ whole genome shotgun (WGS) entry which is preliminary data.</text>
</comment>
<evidence type="ECO:0008006" key="2">
    <source>
        <dbReference type="Google" id="ProtNLM"/>
    </source>
</evidence>
<organism evidence="1">
    <name type="scientific">marine sediment metagenome</name>
    <dbReference type="NCBI Taxonomy" id="412755"/>
    <lineage>
        <taxon>unclassified sequences</taxon>
        <taxon>metagenomes</taxon>
        <taxon>ecological metagenomes</taxon>
    </lineage>
</organism>
<evidence type="ECO:0000313" key="1">
    <source>
        <dbReference type="EMBL" id="KKN51887.1"/>
    </source>
</evidence>
<proteinExistence type="predicted"/>
<dbReference type="AlphaFoldDB" id="A0A0F9RPY8"/>
<sequence>MQNSLVLFTLIIAIAVSGCTAPTRNTGDWTAQTVNPLSFQEGFQDETIMVEQAQALDEMMQKIVRSSTIKHAAVGAAVGCGLVVVTGSNAAGCVQAAAAGGLVGAISGNISGKRDVARRVELVSANALVLSIRKSNDKLDQVNENLPALIARQNEEVKALKELKASGSIDTKIYQMRLTAIRENRAKLAQALLLSSQQASTAKDNLQEAVSQGQSGLEWHINAIDQMERQTLSARSMISLL</sequence>
<name>A0A0F9RPY8_9ZZZZ</name>
<protein>
    <recommendedName>
        <fullName evidence="2">Glycine zipper domain-containing protein</fullName>
    </recommendedName>
</protein>
<dbReference type="EMBL" id="LAZR01001044">
    <property type="protein sequence ID" value="KKN51887.1"/>
    <property type="molecule type" value="Genomic_DNA"/>
</dbReference>
<accession>A0A0F9RPY8</accession>
<reference evidence="1" key="1">
    <citation type="journal article" date="2015" name="Nature">
        <title>Complex archaea that bridge the gap between prokaryotes and eukaryotes.</title>
        <authorList>
            <person name="Spang A."/>
            <person name="Saw J.H."/>
            <person name="Jorgensen S.L."/>
            <person name="Zaremba-Niedzwiedzka K."/>
            <person name="Martijn J."/>
            <person name="Lind A.E."/>
            <person name="van Eijk R."/>
            <person name="Schleper C."/>
            <person name="Guy L."/>
            <person name="Ettema T.J."/>
        </authorList>
    </citation>
    <scope>NUCLEOTIDE SEQUENCE</scope>
</reference>